<sequence>MSTNGKHVPLNGSKKRTGHTSCKGRGTYRVDEDGNVNFRSKPKSLYEYYGELCNCRRGRLREEALSFLVEALSTRVERKFVEENFVTLFYQLLTIVKKGSAKEILLASHAIGLLAIVINSDEYAHEAYEESLTVLSQAVKPGSKASKIFECLGIVTFCGSGNSEETQTAMQIIWKFINPGSGFDDGPVGKKPIGNKLVLTTAITTWSFLLSTVDGWRLNHKYWKGAISYFSNLLEDADESVRMAAAEALALIVETDSLEKFSSEINSGTDSSNHGENNSFKSFKQELKENIIMKLRTSLTKVDLDGDEHSAETIRMSKCKLNILRHLQDGYCQETLKIGKDRLILSTLSQIIQLNFMKNFMGESVFIKHMMENEHLRNVFEVTPKAEPRPGVAHDAPIREEIIVRFVRREVVRQKDCSLLPFISSEQKQLMKKMTKSPNSSLSKARTILLNKNRSVSLQGKIIGDFTSEDA</sequence>
<evidence type="ECO:0000256" key="3">
    <source>
        <dbReference type="SAM" id="MobiDB-lite"/>
    </source>
</evidence>
<dbReference type="AlphaFoldDB" id="A0A7J7CDN8"/>
<dbReference type="Pfam" id="PF05004">
    <property type="entry name" value="IFRD"/>
    <property type="match status" value="1"/>
</dbReference>
<evidence type="ECO:0000313" key="6">
    <source>
        <dbReference type="Proteomes" id="UP000593562"/>
    </source>
</evidence>
<dbReference type="InterPro" id="IPR011989">
    <property type="entry name" value="ARM-like"/>
</dbReference>
<feature type="repeat" description="HEAT" evidence="2">
    <location>
        <begin position="226"/>
        <end position="264"/>
    </location>
</feature>
<dbReference type="OrthoDB" id="686784at2759"/>
<comment type="caution">
    <text evidence="5">The sequence shown here is derived from an EMBL/GenBank/DDBJ whole genome shotgun (WGS) entry which is preliminary data.</text>
</comment>
<protein>
    <submittedName>
        <fullName evidence="5">Putative Interferon-related developmental regulator family protein / IFRD family protein</fullName>
    </submittedName>
</protein>
<dbReference type="PROSITE" id="PS50077">
    <property type="entry name" value="HEAT_REPEAT"/>
    <property type="match status" value="1"/>
</dbReference>
<dbReference type="SUPFAM" id="SSF48371">
    <property type="entry name" value="ARM repeat"/>
    <property type="match status" value="1"/>
</dbReference>
<accession>A0A7J7CDN8</accession>
<evidence type="ECO:0000256" key="2">
    <source>
        <dbReference type="PROSITE-ProRule" id="PRU00103"/>
    </source>
</evidence>
<dbReference type="PANTHER" id="PTHR12354:SF13">
    <property type="entry name" value="DEVELOPMENTAL REGULATOR FAMILY PROTEIN _ IFRD FAMILY PROTEIN, PUTATIVE-RELATED"/>
    <property type="match status" value="1"/>
</dbReference>
<dbReference type="PANTHER" id="PTHR12354">
    <property type="entry name" value="INTERFERON-RELATED DEVELOPMENTAL REGULATOR"/>
    <property type="match status" value="1"/>
</dbReference>
<dbReference type="InterPro" id="IPR039777">
    <property type="entry name" value="IFRD"/>
</dbReference>
<dbReference type="Gene3D" id="1.25.10.10">
    <property type="entry name" value="Leucine-rich Repeat Variant"/>
    <property type="match status" value="1"/>
</dbReference>
<proteinExistence type="inferred from homology"/>
<evidence type="ECO:0000259" key="4">
    <source>
        <dbReference type="Pfam" id="PF05004"/>
    </source>
</evidence>
<evidence type="ECO:0000313" key="5">
    <source>
        <dbReference type="EMBL" id="KAF5731846.1"/>
    </source>
</evidence>
<dbReference type="Proteomes" id="UP000593562">
    <property type="component" value="Unassembled WGS sequence"/>
</dbReference>
<evidence type="ECO:0000256" key="1">
    <source>
        <dbReference type="ARBA" id="ARBA00008828"/>
    </source>
</evidence>
<feature type="domain" description="Interferon-related developmental regulator N-terminal" evidence="4">
    <location>
        <begin position="42"/>
        <end position="297"/>
    </location>
</feature>
<feature type="region of interest" description="Disordered" evidence="3">
    <location>
        <begin position="1"/>
        <end position="26"/>
    </location>
</feature>
<dbReference type="EMBL" id="JAAARO010000018">
    <property type="protein sequence ID" value="KAF5731846.1"/>
    <property type="molecule type" value="Genomic_DNA"/>
</dbReference>
<dbReference type="InterPro" id="IPR016024">
    <property type="entry name" value="ARM-type_fold"/>
</dbReference>
<dbReference type="InterPro" id="IPR007701">
    <property type="entry name" value="Interferon-rel_develop_reg_N"/>
</dbReference>
<reference evidence="5 6" key="1">
    <citation type="journal article" date="2020" name="Nat. Commun.">
        <title>Genome of Tripterygium wilfordii and identification of cytochrome P450 involved in triptolide biosynthesis.</title>
        <authorList>
            <person name="Tu L."/>
            <person name="Su P."/>
            <person name="Zhang Z."/>
            <person name="Gao L."/>
            <person name="Wang J."/>
            <person name="Hu T."/>
            <person name="Zhou J."/>
            <person name="Zhang Y."/>
            <person name="Zhao Y."/>
            <person name="Liu Y."/>
            <person name="Song Y."/>
            <person name="Tong Y."/>
            <person name="Lu Y."/>
            <person name="Yang J."/>
            <person name="Xu C."/>
            <person name="Jia M."/>
            <person name="Peters R.J."/>
            <person name="Huang L."/>
            <person name="Gao W."/>
        </authorList>
    </citation>
    <scope>NUCLEOTIDE SEQUENCE [LARGE SCALE GENOMIC DNA]</scope>
    <source>
        <strain evidence="6">cv. XIE 37</strain>
        <tissue evidence="5">Leaf</tissue>
    </source>
</reference>
<keyword evidence="6" id="KW-1185">Reference proteome</keyword>
<dbReference type="InParanoid" id="A0A7J7CDN8"/>
<organism evidence="5 6">
    <name type="scientific">Tripterygium wilfordii</name>
    <name type="common">Thunder God vine</name>
    <dbReference type="NCBI Taxonomy" id="458696"/>
    <lineage>
        <taxon>Eukaryota</taxon>
        <taxon>Viridiplantae</taxon>
        <taxon>Streptophyta</taxon>
        <taxon>Embryophyta</taxon>
        <taxon>Tracheophyta</taxon>
        <taxon>Spermatophyta</taxon>
        <taxon>Magnoliopsida</taxon>
        <taxon>eudicotyledons</taxon>
        <taxon>Gunneridae</taxon>
        <taxon>Pentapetalae</taxon>
        <taxon>rosids</taxon>
        <taxon>fabids</taxon>
        <taxon>Celastrales</taxon>
        <taxon>Celastraceae</taxon>
        <taxon>Tripterygium</taxon>
    </lineage>
</organism>
<comment type="similarity">
    <text evidence="1">Belongs to the IFRD family.</text>
</comment>
<gene>
    <name evidence="5" type="ORF">HS088_TW18G00531</name>
</gene>
<dbReference type="InterPro" id="IPR021133">
    <property type="entry name" value="HEAT_type_2"/>
</dbReference>
<name>A0A7J7CDN8_TRIWF</name>